<dbReference type="PANTHER" id="PTHR47592">
    <property type="entry name" value="PBF68 PROTEIN"/>
    <property type="match status" value="1"/>
</dbReference>
<keyword evidence="1" id="KW-0479">Metal-binding</keyword>
<keyword evidence="1" id="KW-0862">Zinc</keyword>
<feature type="region of interest" description="Disordered" evidence="2">
    <location>
        <begin position="222"/>
        <end position="242"/>
    </location>
</feature>
<evidence type="ECO:0000313" key="4">
    <source>
        <dbReference type="EMBL" id="KAL3651813.1"/>
    </source>
</evidence>
<evidence type="ECO:0000259" key="3">
    <source>
        <dbReference type="PROSITE" id="PS50158"/>
    </source>
</evidence>
<dbReference type="GO" id="GO:0008270">
    <property type="term" value="F:zinc ion binding"/>
    <property type="evidence" value="ECO:0007669"/>
    <property type="project" value="UniProtKB-KW"/>
</dbReference>
<dbReference type="SUPFAM" id="SSF57756">
    <property type="entry name" value="Retrovirus zinc finger-like domains"/>
    <property type="match status" value="1"/>
</dbReference>
<dbReference type="Pfam" id="PF00098">
    <property type="entry name" value="zf-CCHC"/>
    <property type="match status" value="1"/>
</dbReference>
<evidence type="ECO:0000256" key="1">
    <source>
        <dbReference type="PROSITE-ProRule" id="PRU00047"/>
    </source>
</evidence>
<keyword evidence="5" id="KW-1185">Reference proteome</keyword>
<dbReference type="Proteomes" id="UP001632038">
    <property type="component" value="Unassembled WGS sequence"/>
</dbReference>
<dbReference type="Gene3D" id="4.10.60.10">
    <property type="entry name" value="Zinc finger, CCHC-type"/>
    <property type="match status" value="1"/>
</dbReference>
<dbReference type="Pfam" id="PF22936">
    <property type="entry name" value="Pol_BBD"/>
    <property type="match status" value="1"/>
</dbReference>
<sequence length="427" mass="48059">MTSTNNSNFNIRSVLEKEKLNGTNFLDWHRNLRIALRLERKEFVLDTPIPIAPEQNSTAAQRAAEKNARDASIDVTCLMLASMEPGLQKQFENMEALDIIKQLKDMFQEQARIERFETSKAILDARLEKGKPVGPHVLKMMGLFETSERLGFAYKSELATDIILHSLHDGFDHFKLGFYMNGMEKSLTELHGMLKVAESSMKAEPKRESRREVLMVQKGKGFKKGLGKGKGKDISNVAKPKAGSKGLSKSQKISLAESQCFYCNVKGHYRRDCPKFLEDVKNGTVANIPGIYGLKRSRQLGKGEVDLQVGNGARVAALAVGSYSLILPTGRLLELNNVYYVPVCTKNIISVSVLDLEDYDFKIKDSCLTFSFHDICFGVAHLENGLYVLQTLVQKLLSRSDRKIYLDGYFKNSSGKLFLERFRKIPI</sequence>
<feature type="domain" description="CCHC-type" evidence="3">
    <location>
        <begin position="260"/>
        <end position="275"/>
    </location>
</feature>
<dbReference type="SMART" id="SM00343">
    <property type="entry name" value="ZnF_C2HC"/>
    <property type="match status" value="1"/>
</dbReference>
<dbReference type="PROSITE" id="PS50158">
    <property type="entry name" value="ZF_CCHC"/>
    <property type="match status" value="1"/>
</dbReference>
<proteinExistence type="predicted"/>
<reference evidence="5" key="1">
    <citation type="journal article" date="2024" name="IScience">
        <title>Strigolactones Initiate the Formation of Haustorium-like Structures in Castilleja.</title>
        <authorList>
            <person name="Buerger M."/>
            <person name="Peterson D."/>
            <person name="Chory J."/>
        </authorList>
    </citation>
    <scope>NUCLEOTIDE SEQUENCE [LARGE SCALE GENOMIC DNA]</scope>
</reference>
<dbReference type="InterPro" id="IPR036875">
    <property type="entry name" value="Znf_CCHC_sf"/>
</dbReference>
<gene>
    <name evidence="4" type="ORF">CASFOL_004815</name>
</gene>
<keyword evidence="1" id="KW-0863">Zinc-finger</keyword>
<evidence type="ECO:0000313" key="5">
    <source>
        <dbReference type="Proteomes" id="UP001632038"/>
    </source>
</evidence>
<evidence type="ECO:0000256" key="2">
    <source>
        <dbReference type="SAM" id="MobiDB-lite"/>
    </source>
</evidence>
<dbReference type="InterPro" id="IPR054722">
    <property type="entry name" value="PolX-like_BBD"/>
</dbReference>
<dbReference type="PANTHER" id="PTHR47592:SF27">
    <property type="entry name" value="OS08G0421700 PROTEIN"/>
    <property type="match status" value="1"/>
</dbReference>
<name>A0ABD3EBU8_9LAMI</name>
<comment type="caution">
    <text evidence="4">The sequence shown here is derived from an EMBL/GenBank/DDBJ whole genome shotgun (WGS) entry which is preliminary data.</text>
</comment>
<dbReference type="AlphaFoldDB" id="A0ABD3EBU8"/>
<dbReference type="InterPro" id="IPR001878">
    <property type="entry name" value="Znf_CCHC"/>
</dbReference>
<protein>
    <recommendedName>
        <fullName evidence="3">CCHC-type domain-containing protein</fullName>
    </recommendedName>
</protein>
<dbReference type="EMBL" id="JAVIJP010000006">
    <property type="protein sequence ID" value="KAL3651813.1"/>
    <property type="molecule type" value="Genomic_DNA"/>
</dbReference>
<accession>A0ABD3EBU8</accession>
<organism evidence="4 5">
    <name type="scientific">Castilleja foliolosa</name>
    <dbReference type="NCBI Taxonomy" id="1961234"/>
    <lineage>
        <taxon>Eukaryota</taxon>
        <taxon>Viridiplantae</taxon>
        <taxon>Streptophyta</taxon>
        <taxon>Embryophyta</taxon>
        <taxon>Tracheophyta</taxon>
        <taxon>Spermatophyta</taxon>
        <taxon>Magnoliopsida</taxon>
        <taxon>eudicotyledons</taxon>
        <taxon>Gunneridae</taxon>
        <taxon>Pentapetalae</taxon>
        <taxon>asterids</taxon>
        <taxon>lamiids</taxon>
        <taxon>Lamiales</taxon>
        <taxon>Orobanchaceae</taxon>
        <taxon>Pedicularideae</taxon>
        <taxon>Castillejinae</taxon>
        <taxon>Castilleja</taxon>
    </lineage>
</organism>